<organism evidence="1 2">
    <name type="scientific">Natrinema altunense (strain JCM 12890 / CGMCC 1.3731 / AJ2)</name>
    <dbReference type="NCBI Taxonomy" id="1227494"/>
    <lineage>
        <taxon>Archaea</taxon>
        <taxon>Methanobacteriati</taxon>
        <taxon>Methanobacteriota</taxon>
        <taxon>Stenosarchaea group</taxon>
        <taxon>Halobacteria</taxon>
        <taxon>Halobacteriales</taxon>
        <taxon>Natrialbaceae</taxon>
        <taxon>Natrinema</taxon>
    </lineage>
</organism>
<keyword evidence="2" id="KW-1185">Reference proteome</keyword>
<comment type="caution">
    <text evidence="1">The sequence shown here is derived from an EMBL/GenBank/DDBJ whole genome shotgun (WGS) entry which is preliminary data.</text>
</comment>
<reference evidence="1 2" key="1">
    <citation type="journal article" date="2014" name="PLoS Genet.">
        <title>Phylogenetically driven sequencing of extremely halophilic archaea reveals strategies for static and dynamic osmo-response.</title>
        <authorList>
            <person name="Becker E.A."/>
            <person name="Seitzer P.M."/>
            <person name="Tritt A."/>
            <person name="Larsen D."/>
            <person name="Krusor M."/>
            <person name="Yao A.I."/>
            <person name="Wu D."/>
            <person name="Madern D."/>
            <person name="Eisen J.A."/>
            <person name="Darling A.E."/>
            <person name="Facciotti M.T."/>
        </authorList>
    </citation>
    <scope>NUCLEOTIDE SEQUENCE [LARGE SCALE GENOMIC DNA]</scope>
    <source>
        <strain evidence="1 2">JCM 12890</strain>
    </source>
</reference>
<evidence type="ECO:0000313" key="1">
    <source>
        <dbReference type="EMBL" id="ELY91290.1"/>
    </source>
</evidence>
<name>L9ZXQ5_NATA2</name>
<sequence>MGVVGGLEQLFYFALAELDLHVVAVLVLLEIHGVRVACIPDKNRRESSFFSVGLEGEIGPILSDSTSILGHKARGNYVCELIETHF</sequence>
<dbReference type="AlphaFoldDB" id="L9ZXQ5"/>
<dbReference type="Proteomes" id="UP000011511">
    <property type="component" value="Unassembled WGS sequence"/>
</dbReference>
<proteinExistence type="predicted"/>
<evidence type="ECO:0000313" key="2">
    <source>
        <dbReference type="Proteomes" id="UP000011511"/>
    </source>
</evidence>
<dbReference type="EMBL" id="AOIK01000006">
    <property type="protein sequence ID" value="ELY91290.1"/>
    <property type="molecule type" value="Genomic_DNA"/>
</dbReference>
<accession>L9ZXQ5</accession>
<protein>
    <submittedName>
        <fullName evidence="1">Uncharacterized protein</fullName>
    </submittedName>
</protein>
<gene>
    <name evidence="1" type="ORF">C485_01905</name>
</gene>